<sequence length="94" mass="9908">MATINVTKPFTLLLDDGTTRRFEVGGHDVTDDIAGHWWSGEHSAPALEAEAALPAGEADGREALLARAAELGVKVDGRWSNERIAAAIAEAEVA</sequence>
<dbReference type="Proteomes" id="UP000537592">
    <property type="component" value="Unassembled WGS sequence"/>
</dbReference>
<dbReference type="AlphaFoldDB" id="A0A7W6EFC2"/>
<gene>
    <name evidence="1" type="ORF">FHS81_000829</name>
</gene>
<comment type="caution">
    <text evidence="1">The sequence shown here is derived from an EMBL/GenBank/DDBJ whole genome shotgun (WGS) entry which is preliminary data.</text>
</comment>
<dbReference type="EMBL" id="JACICC010000002">
    <property type="protein sequence ID" value="MBB3808759.1"/>
    <property type="molecule type" value="Genomic_DNA"/>
</dbReference>
<evidence type="ECO:0000313" key="2">
    <source>
        <dbReference type="Proteomes" id="UP000537592"/>
    </source>
</evidence>
<evidence type="ECO:0000313" key="1">
    <source>
        <dbReference type="EMBL" id="MBB3808759.1"/>
    </source>
</evidence>
<accession>A0A7W6EFC2</accession>
<keyword evidence="2" id="KW-1185">Reference proteome</keyword>
<organism evidence="1 2">
    <name type="scientific">Pseudochelatococcus contaminans</name>
    <dbReference type="NCBI Taxonomy" id="1538103"/>
    <lineage>
        <taxon>Bacteria</taxon>
        <taxon>Pseudomonadati</taxon>
        <taxon>Pseudomonadota</taxon>
        <taxon>Alphaproteobacteria</taxon>
        <taxon>Hyphomicrobiales</taxon>
        <taxon>Chelatococcaceae</taxon>
        <taxon>Pseudochelatococcus</taxon>
    </lineage>
</organism>
<name>A0A7W6EFC2_9HYPH</name>
<dbReference type="RefSeq" id="WP_183750804.1">
    <property type="nucleotide sequence ID" value="NZ_JACICC010000002.1"/>
</dbReference>
<reference evidence="1 2" key="1">
    <citation type="submission" date="2020-08" db="EMBL/GenBank/DDBJ databases">
        <title>Genomic Encyclopedia of Type Strains, Phase IV (KMG-IV): sequencing the most valuable type-strain genomes for metagenomic binning, comparative biology and taxonomic classification.</title>
        <authorList>
            <person name="Goeker M."/>
        </authorList>
    </citation>
    <scope>NUCLEOTIDE SEQUENCE [LARGE SCALE GENOMIC DNA]</scope>
    <source>
        <strain evidence="1 2">DSM 28760</strain>
    </source>
</reference>
<proteinExistence type="predicted"/>
<protein>
    <submittedName>
        <fullName evidence="1">Uncharacterized protein</fullName>
    </submittedName>
</protein>